<sequence length="62" mass="6947">MDGVHDLLWCFEWRTPRLVTFSFETPTGSAVPTATSRNATQIHTCYSSSPEAFNQIKGTKLL</sequence>
<dbReference type="Proteomes" id="UP001354989">
    <property type="component" value="Chromosome"/>
</dbReference>
<name>A0ABM7VG08_9BACT</name>
<dbReference type="EMBL" id="AP025292">
    <property type="protein sequence ID" value="BDC99895.1"/>
    <property type="molecule type" value="Genomic_DNA"/>
</dbReference>
<proteinExistence type="predicted"/>
<protein>
    <submittedName>
        <fullName evidence="1">Uncharacterized protein</fullName>
    </submittedName>
</protein>
<keyword evidence="2" id="KW-1185">Reference proteome</keyword>
<gene>
    <name evidence="1" type="ORF">PEPS_21760</name>
</gene>
<reference evidence="1 2" key="1">
    <citation type="submission" date="2021-12" db="EMBL/GenBank/DDBJ databases">
        <title>Genome sequencing of bacteria with rrn-lacking chromosome and rrn-plasmid.</title>
        <authorList>
            <person name="Anda M."/>
            <person name="Iwasaki W."/>
        </authorList>
    </citation>
    <scope>NUCLEOTIDE SEQUENCE [LARGE SCALE GENOMIC DNA]</scope>
    <source>
        <strain evidence="1 2">NBRC 101262</strain>
    </source>
</reference>
<organism evidence="1 2">
    <name type="scientific">Persicobacter psychrovividus</name>
    <dbReference type="NCBI Taxonomy" id="387638"/>
    <lineage>
        <taxon>Bacteria</taxon>
        <taxon>Pseudomonadati</taxon>
        <taxon>Bacteroidota</taxon>
        <taxon>Cytophagia</taxon>
        <taxon>Cytophagales</taxon>
        <taxon>Persicobacteraceae</taxon>
        <taxon>Persicobacter</taxon>
    </lineage>
</organism>
<evidence type="ECO:0000313" key="1">
    <source>
        <dbReference type="EMBL" id="BDC99895.1"/>
    </source>
</evidence>
<accession>A0ABM7VG08</accession>
<evidence type="ECO:0000313" key="2">
    <source>
        <dbReference type="Proteomes" id="UP001354989"/>
    </source>
</evidence>